<name>A0A0F9HD11_9ZZZZ</name>
<dbReference type="AlphaFoldDB" id="A0A0F9HD11"/>
<protein>
    <submittedName>
        <fullName evidence="1">Uncharacterized protein</fullName>
    </submittedName>
</protein>
<dbReference type="EMBL" id="LAZR01015415">
    <property type="protein sequence ID" value="KKM13266.1"/>
    <property type="molecule type" value="Genomic_DNA"/>
</dbReference>
<reference evidence="1" key="1">
    <citation type="journal article" date="2015" name="Nature">
        <title>Complex archaea that bridge the gap between prokaryotes and eukaryotes.</title>
        <authorList>
            <person name="Spang A."/>
            <person name="Saw J.H."/>
            <person name="Jorgensen S.L."/>
            <person name="Zaremba-Niedzwiedzka K."/>
            <person name="Martijn J."/>
            <person name="Lind A.E."/>
            <person name="van Eijk R."/>
            <person name="Schleper C."/>
            <person name="Guy L."/>
            <person name="Ettema T.J."/>
        </authorList>
    </citation>
    <scope>NUCLEOTIDE SEQUENCE</scope>
</reference>
<organism evidence="1">
    <name type="scientific">marine sediment metagenome</name>
    <dbReference type="NCBI Taxonomy" id="412755"/>
    <lineage>
        <taxon>unclassified sequences</taxon>
        <taxon>metagenomes</taxon>
        <taxon>ecological metagenomes</taxon>
    </lineage>
</organism>
<accession>A0A0F9HD11</accession>
<sequence>MRTTPFKTNSNTQQIREVTKTLILNSFVEKIELELDYPRVITISGLDRKSRTRQWHLKITNKGNLVLV</sequence>
<comment type="caution">
    <text evidence="1">The sequence shown here is derived from an EMBL/GenBank/DDBJ whole genome shotgun (WGS) entry which is preliminary data.</text>
</comment>
<proteinExistence type="predicted"/>
<evidence type="ECO:0000313" key="1">
    <source>
        <dbReference type="EMBL" id="KKM13266.1"/>
    </source>
</evidence>
<gene>
    <name evidence="1" type="ORF">LCGC14_1717940</name>
</gene>